<evidence type="ECO:0000313" key="2">
    <source>
        <dbReference type="EMBL" id="WGK87251.1"/>
    </source>
</evidence>
<evidence type="ECO:0000256" key="1">
    <source>
        <dbReference type="SAM" id="MobiDB-lite"/>
    </source>
</evidence>
<dbReference type="Pfam" id="PF05136">
    <property type="entry name" value="Phage_portal_2"/>
    <property type="match status" value="1"/>
</dbReference>
<reference evidence="2 3" key="1">
    <citation type="submission" date="2022-02" db="EMBL/GenBank/DDBJ databases">
        <title>Emergence and expansion in Europe of a Vibrio aestuarianus clonal complex pathogenic for oysters.</title>
        <authorList>
            <person name="Mesnil A."/>
            <person name="Travers M.-A."/>
        </authorList>
    </citation>
    <scope>NUCLEOTIDE SEQUENCE [LARGE SCALE GENOMIC DNA]</scope>
    <source>
        <strain evidence="2 3">U17</strain>
    </source>
</reference>
<organism evidence="2 3">
    <name type="scientific">Vibrio aestuarianus</name>
    <dbReference type="NCBI Taxonomy" id="28171"/>
    <lineage>
        <taxon>Bacteria</taxon>
        <taxon>Pseudomonadati</taxon>
        <taxon>Pseudomonadota</taxon>
        <taxon>Gammaproteobacteria</taxon>
        <taxon>Vibrionales</taxon>
        <taxon>Vibrionaceae</taxon>
        <taxon>Vibrio</taxon>
    </lineage>
</organism>
<gene>
    <name evidence="2" type="ORF">PYE67_14095</name>
</gene>
<proteinExistence type="predicted"/>
<dbReference type="RefSeq" id="WP_261927855.1">
    <property type="nucleotide sequence ID" value="NZ_CALYLG010000378.1"/>
</dbReference>
<dbReference type="InterPro" id="IPR006429">
    <property type="entry name" value="Phage_lambda_portal"/>
</dbReference>
<evidence type="ECO:0000313" key="3">
    <source>
        <dbReference type="Proteomes" id="UP001241226"/>
    </source>
</evidence>
<dbReference type="EMBL" id="CP118712">
    <property type="protein sequence ID" value="WGK87251.1"/>
    <property type="molecule type" value="Genomic_DNA"/>
</dbReference>
<feature type="region of interest" description="Disordered" evidence="1">
    <location>
        <begin position="36"/>
        <end position="59"/>
    </location>
</feature>
<sequence>MSNPLNLFDKMVAVFNPEKGLKRLYDRTLLNKYTAALPRDPKTKQPRNSSKGSSNELNKGAKAIYERARDGDENNPFVTAILDELCANVVGPNGIMVEPQPLDHKGEVHIEFAQAISKWWELHSLAQNIDNETSRSETEWLACRTWLRDGEVFGRMYMGHHPEISYPSTTPFAIQPFEPQFVPRHITELEGGLIEGIKRNKLGQAISYLIQKDSNGFEFAEVDAMFICHLKFTRRLHQNRGISILHSVLDLISRLESYDNSEMVSAEIASRFAYYIKRDPTLGGDTGDALSRSNDIFLGMGNSFELAPGEDAGIVESNRKESMSAPFRSGQQKLVSSAAGVNNSSVTRNYDGSYSANRQELVDSYARYRVLQRKFVLNWTRPQYRYALSMAILKGELKIPTSVDASSVYNAIYQAPVMPWIDPKKEMDGIEKGSRLGLFSLSQAQRERNINPLATRKEIQAERKQLNEMGIISTADPAHNIAPVDQIKTNEKGEGVLDA</sequence>
<dbReference type="Proteomes" id="UP001241226">
    <property type="component" value="Chromosome 2"/>
</dbReference>
<accession>A0ABD7YRH7</accession>
<name>A0ABD7YRH7_9VIBR</name>
<dbReference type="AlphaFoldDB" id="A0ABD7YRH7"/>
<dbReference type="NCBIfam" id="TIGR01539">
    <property type="entry name" value="portal_lambda"/>
    <property type="match status" value="1"/>
</dbReference>
<protein>
    <submittedName>
        <fullName evidence="2">Phage portal protein</fullName>
    </submittedName>
</protein>
<feature type="compositionally biased region" description="Polar residues" evidence="1">
    <location>
        <begin position="46"/>
        <end position="57"/>
    </location>
</feature>